<evidence type="ECO:0000313" key="1">
    <source>
        <dbReference type="EMBL" id="CAH6719897.1"/>
    </source>
</evidence>
<gene>
    <name evidence="1" type="ORF">CLIB1444_02S19064</name>
</gene>
<name>A0ACA9Y5H1_9ASCO</name>
<organism evidence="1 2">
    <name type="scientific">[Candida] jaroonii</name>
    <dbReference type="NCBI Taxonomy" id="467808"/>
    <lineage>
        <taxon>Eukaryota</taxon>
        <taxon>Fungi</taxon>
        <taxon>Dikarya</taxon>
        <taxon>Ascomycota</taxon>
        <taxon>Saccharomycotina</taxon>
        <taxon>Pichiomycetes</taxon>
        <taxon>Debaryomycetaceae</taxon>
        <taxon>Yamadazyma</taxon>
    </lineage>
</organism>
<dbReference type="EMBL" id="CALSDN010000002">
    <property type="protein sequence ID" value="CAH6719897.1"/>
    <property type="molecule type" value="Genomic_DNA"/>
</dbReference>
<sequence>MDLLRILDSTPEPPIVDLHIDKINDSGEYELTCPIYEFQKELTDQIVSLHYSDILKYCETNDKTELIVKSSQICIENCMLVSSHPYLLITHYMPKNLLQRDMALKLAETSGKFNVLKDLVNVMTEVNKNIILSNGPFNNQHNNSRTLKAFPPSFERKIAVVMTNNVKLFDLVEALLIGTSANSVKIKKYVGNYLRRDHKKHEPTHTNISIHLIPDDGITNSKEDISSLKFDLIIKFDEQVNNDFIEKIRLQNRESKACLIKLIPLFTIEHCKLFYEGRENDADYLYNLISSVVCLRDQIGILPPDIFPIYNQGLNYLSTFFDQLFKNSTLLRFNYPIWPLPGLPSIPKFSAIDVEKSLLTEVNYHYTPYDNESSHKDTDTSTTQTYYEVNRLQSNYITNSLTNNFDKLIGILNHNSKNSLTNYLTHKLVLELNSCYIDYGLVKKELSGYEVFNDDHISNKIGRRELELNKSLSSIIDDVNHASQRIELGNKKVDKRLEEIENLKKDIQQITERLKDVEYILKTFSTESDQQQKKQAIENQIKIWDSQDKVKQYISDITKKQDEKTYLKNEMTKTKTLIEENTKIIEEAKTKNHQFNKRLENFKENDLLEIKNIIKERHEIQTRLNKAKDMNIQLKSKLNKSFKFLKESSHLKKRKGRGITPK</sequence>
<dbReference type="Proteomes" id="UP001152531">
    <property type="component" value="Unassembled WGS sequence"/>
</dbReference>
<protein>
    <submittedName>
        <fullName evidence="1">HDA1 complex subunit 3</fullName>
    </submittedName>
</protein>
<evidence type="ECO:0000313" key="2">
    <source>
        <dbReference type="Proteomes" id="UP001152531"/>
    </source>
</evidence>
<accession>A0ACA9Y5H1</accession>
<proteinExistence type="predicted"/>
<keyword evidence="2" id="KW-1185">Reference proteome</keyword>
<reference evidence="1" key="1">
    <citation type="submission" date="2022-06" db="EMBL/GenBank/DDBJ databases">
        <authorList>
            <person name="Legras J.-L."/>
            <person name="Devillers H."/>
            <person name="Grondin C."/>
        </authorList>
    </citation>
    <scope>NUCLEOTIDE SEQUENCE</scope>
    <source>
        <strain evidence="1">CLIB 1444</strain>
    </source>
</reference>
<comment type="caution">
    <text evidence="1">The sequence shown here is derived from an EMBL/GenBank/DDBJ whole genome shotgun (WGS) entry which is preliminary data.</text>
</comment>